<name>B9L5X7_NAUPA</name>
<dbReference type="KEGG" id="nam:NAMH_1372"/>
<dbReference type="SUPFAM" id="SSF48452">
    <property type="entry name" value="TPR-like"/>
    <property type="match status" value="1"/>
</dbReference>
<accession>B9L5X7</accession>
<feature type="transmembrane region" description="Helical" evidence="2">
    <location>
        <begin position="21"/>
        <end position="37"/>
    </location>
</feature>
<dbReference type="InterPro" id="IPR011990">
    <property type="entry name" value="TPR-like_helical_dom_sf"/>
</dbReference>
<dbReference type="Proteomes" id="UP000000448">
    <property type="component" value="Chromosome"/>
</dbReference>
<dbReference type="HOGENOM" id="CLU_1260327_0_0_7"/>
<sequence length="219" mass="25460">MTFLELEKKCKKRKLLKLLKILLFVLILSAAVSFYLFKLNKSDTQNNKNIELINKKQPVKQKETDIKQDIKTNEIKKETKTEKNSNAKLNLIIDLNITEPGKTESKMPKPKQEQAQQTSPVKVKKDNSFIMTAQTLPSFETCMALAKKYYQEGNYKEALKWAKNANTQNNKKPDSWIMSARALYKLGKKDEALKILKIYYNYHKDESVKKVMGEFNETN</sequence>
<dbReference type="RefSeq" id="WP_012663674.1">
    <property type="nucleotide sequence ID" value="NC_012115.1"/>
</dbReference>
<dbReference type="Pfam" id="PF12895">
    <property type="entry name" value="ANAPC3"/>
    <property type="match status" value="1"/>
</dbReference>
<keyword evidence="2" id="KW-1133">Transmembrane helix</keyword>
<keyword evidence="2" id="KW-0812">Transmembrane</keyword>
<dbReference type="STRING" id="598659.NAMH_1372"/>
<dbReference type="eggNOG" id="COG0457">
    <property type="taxonomic scope" value="Bacteria"/>
</dbReference>
<dbReference type="OrthoDB" id="5334424at2"/>
<dbReference type="AlphaFoldDB" id="B9L5X7"/>
<feature type="region of interest" description="Disordered" evidence="1">
    <location>
        <begin position="100"/>
        <end position="123"/>
    </location>
</feature>
<feature type="compositionally biased region" description="Basic and acidic residues" evidence="1">
    <location>
        <begin position="101"/>
        <end position="112"/>
    </location>
</feature>
<dbReference type="Gene3D" id="1.25.40.10">
    <property type="entry name" value="Tetratricopeptide repeat domain"/>
    <property type="match status" value="1"/>
</dbReference>
<evidence type="ECO:0000256" key="1">
    <source>
        <dbReference type="SAM" id="MobiDB-lite"/>
    </source>
</evidence>
<evidence type="ECO:0000313" key="3">
    <source>
        <dbReference type="EMBL" id="ACM92302.1"/>
    </source>
</evidence>
<evidence type="ECO:0000256" key="2">
    <source>
        <dbReference type="SAM" id="Phobius"/>
    </source>
</evidence>
<reference evidence="3 4" key="1">
    <citation type="journal article" date="2009" name="PLoS Genet.">
        <title>Adaptations to submarine hydrothermal environments exemplified by the genome of Nautilia profundicola.</title>
        <authorList>
            <person name="Campbell B.J."/>
            <person name="Smith J.L."/>
            <person name="Hanson T.E."/>
            <person name="Klotz M.G."/>
            <person name="Stein L.Y."/>
            <person name="Lee C.K."/>
            <person name="Wu D."/>
            <person name="Robinson J.M."/>
            <person name="Khouri H.M."/>
            <person name="Eisen J.A."/>
            <person name="Cary S.C."/>
        </authorList>
    </citation>
    <scope>NUCLEOTIDE SEQUENCE [LARGE SCALE GENOMIC DNA]</scope>
    <source>
        <strain evidence="4">ATCC BAA-1463 / DSM 18972 / AmH</strain>
    </source>
</reference>
<keyword evidence="2" id="KW-0472">Membrane</keyword>
<keyword evidence="4" id="KW-1185">Reference proteome</keyword>
<proteinExistence type="predicted"/>
<organism evidence="3 4">
    <name type="scientific">Nautilia profundicola (strain ATCC BAA-1463 / DSM 18972 / AmH)</name>
    <dbReference type="NCBI Taxonomy" id="598659"/>
    <lineage>
        <taxon>Bacteria</taxon>
        <taxon>Pseudomonadati</taxon>
        <taxon>Campylobacterota</taxon>
        <taxon>Epsilonproteobacteria</taxon>
        <taxon>Nautiliales</taxon>
        <taxon>Nautiliaceae</taxon>
        <taxon>Nautilia</taxon>
    </lineage>
</organism>
<protein>
    <submittedName>
        <fullName evidence="3">Transformation system protein</fullName>
    </submittedName>
</protein>
<gene>
    <name evidence="3" type="ordered locus">NAMH_1372</name>
</gene>
<evidence type="ECO:0000313" key="4">
    <source>
        <dbReference type="Proteomes" id="UP000000448"/>
    </source>
</evidence>
<dbReference type="EMBL" id="CP001279">
    <property type="protein sequence ID" value="ACM92302.1"/>
    <property type="molecule type" value="Genomic_DNA"/>
</dbReference>